<evidence type="ECO:0000313" key="1">
    <source>
        <dbReference type="EMBL" id="GJT82139.1"/>
    </source>
</evidence>
<name>A0ABQ5H3T3_9ASTR</name>
<gene>
    <name evidence="1" type="ORF">Tco_1056481</name>
</gene>
<protein>
    <submittedName>
        <fullName evidence="1">Uncharacterized protein</fullName>
    </submittedName>
</protein>
<sequence>MVACLERTEENAEFHQIVEFLTTSSIHYALTVSLTIYASYIEQFWNTVNSQTINDVKQIHATVFGNILVISESSVRSDLHFNDEDGITCLTNNAIFENLALMGYESDSANIPFQNAHCTPQWKYLIHTILHCLSSKSTSWNEFSTNIASAVICLATSQKFNFSKLIFDGDRPRCQEAMGVPLLRLGTKEVNSKDEPFKIGTFKRKGLDKNNVSKQGRKSDKTKVMFKDSEFDVLDDAMENVAVKYF</sequence>
<proteinExistence type="predicted"/>
<comment type="caution">
    <text evidence="1">The sequence shown here is derived from an EMBL/GenBank/DDBJ whole genome shotgun (WGS) entry which is preliminary data.</text>
</comment>
<accession>A0ABQ5H3T3</accession>
<reference evidence="1" key="1">
    <citation type="journal article" date="2022" name="Int. J. Mol. Sci.">
        <title>Draft Genome of Tanacetum Coccineum: Genomic Comparison of Closely Related Tanacetum-Family Plants.</title>
        <authorList>
            <person name="Yamashiro T."/>
            <person name="Shiraishi A."/>
            <person name="Nakayama K."/>
            <person name="Satake H."/>
        </authorList>
    </citation>
    <scope>NUCLEOTIDE SEQUENCE</scope>
</reference>
<dbReference type="Proteomes" id="UP001151760">
    <property type="component" value="Unassembled WGS sequence"/>
</dbReference>
<dbReference type="EMBL" id="BQNB010019140">
    <property type="protein sequence ID" value="GJT82139.1"/>
    <property type="molecule type" value="Genomic_DNA"/>
</dbReference>
<keyword evidence="2" id="KW-1185">Reference proteome</keyword>
<evidence type="ECO:0000313" key="2">
    <source>
        <dbReference type="Proteomes" id="UP001151760"/>
    </source>
</evidence>
<reference evidence="1" key="2">
    <citation type="submission" date="2022-01" db="EMBL/GenBank/DDBJ databases">
        <authorList>
            <person name="Yamashiro T."/>
            <person name="Shiraishi A."/>
            <person name="Satake H."/>
            <person name="Nakayama K."/>
        </authorList>
    </citation>
    <scope>NUCLEOTIDE SEQUENCE</scope>
</reference>
<organism evidence="1 2">
    <name type="scientific">Tanacetum coccineum</name>
    <dbReference type="NCBI Taxonomy" id="301880"/>
    <lineage>
        <taxon>Eukaryota</taxon>
        <taxon>Viridiplantae</taxon>
        <taxon>Streptophyta</taxon>
        <taxon>Embryophyta</taxon>
        <taxon>Tracheophyta</taxon>
        <taxon>Spermatophyta</taxon>
        <taxon>Magnoliopsida</taxon>
        <taxon>eudicotyledons</taxon>
        <taxon>Gunneridae</taxon>
        <taxon>Pentapetalae</taxon>
        <taxon>asterids</taxon>
        <taxon>campanulids</taxon>
        <taxon>Asterales</taxon>
        <taxon>Asteraceae</taxon>
        <taxon>Asteroideae</taxon>
        <taxon>Anthemideae</taxon>
        <taxon>Anthemidinae</taxon>
        <taxon>Tanacetum</taxon>
    </lineage>
</organism>